<dbReference type="OrthoDB" id="7594941at2"/>
<dbReference type="EMBL" id="QJHK01000019">
    <property type="protein sequence ID" value="PXY39351.1"/>
    <property type="molecule type" value="Genomic_DNA"/>
</dbReference>
<evidence type="ECO:0000313" key="1">
    <source>
        <dbReference type="EMBL" id="PXY39351.1"/>
    </source>
</evidence>
<dbReference type="Proteomes" id="UP000247903">
    <property type="component" value="Unassembled WGS sequence"/>
</dbReference>
<accession>A0A2V4BKL9</accession>
<evidence type="ECO:0000313" key="2">
    <source>
        <dbReference type="Proteomes" id="UP000247903"/>
    </source>
</evidence>
<proteinExistence type="predicted"/>
<dbReference type="RefSeq" id="WP_110307981.1">
    <property type="nucleotide sequence ID" value="NZ_QJHK01000019.1"/>
</dbReference>
<protein>
    <submittedName>
        <fullName evidence="1">Uncharacterized protein</fullName>
    </submittedName>
</protein>
<comment type="caution">
    <text evidence="1">The sequence shown here is derived from an EMBL/GenBank/DDBJ whole genome shotgun (WGS) entry which is preliminary data.</text>
</comment>
<keyword evidence="2" id="KW-1185">Reference proteome</keyword>
<name>A0A2V4BKL9_9FLAO</name>
<dbReference type="AlphaFoldDB" id="A0A2V4BKL9"/>
<gene>
    <name evidence="1" type="ORF">DMB65_17855</name>
</gene>
<sequence>MGAIQNITNTLTNTPLYTMVEKLGMAVANAQKELDTNSIALLKELSDKEIEIGGTKYNLITLGFTPTFYAFTEATFEAKLEFSMAESTAFSIGAEVGATIGVVTATVNASYARKFEQSAEGSSSISARMVSLPPPDNLLTILKESIKKKEE</sequence>
<reference evidence="1 2" key="1">
    <citation type="submission" date="2018-05" db="EMBL/GenBank/DDBJ databases">
        <title>Flavobacterium sp. strain IMCC34759, incomplete genome.</title>
        <authorList>
            <person name="Joung Y."/>
            <person name="Cho J."/>
        </authorList>
    </citation>
    <scope>NUCLEOTIDE SEQUENCE [LARGE SCALE GENOMIC DNA]</scope>
    <source>
        <strain evidence="1 2">IMCC34759</strain>
    </source>
</reference>
<organism evidence="1 2">
    <name type="scientific">Flavobacterium cheongpyeongense</name>
    <dbReference type="NCBI Taxonomy" id="2212651"/>
    <lineage>
        <taxon>Bacteria</taxon>
        <taxon>Pseudomonadati</taxon>
        <taxon>Bacteroidota</taxon>
        <taxon>Flavobacteriia</taxon>
        <taxon>Flavobacteriales</taxon>
        <taxon>Flavobacteriaceae</taxon>
        <taxon>Flavobacterium</taxon>
    </lineage>
</organism>